<sequence>MGKLKGSLCVQLLIWWLANLVNGFTHICDFNDDFSLEFGDTQVKGKEKVCTLKPGLLDKVVIRCGSDNLNYKLYPPKCFEQVYTSKTMENPETLTKWAYGVSEKKDRPEEITKWVYGVSTVMKRKYHEDNSDPKKKNFDDVSFRVPPNTENDEKAVYCFCENKIKIKVQKTNEEIYEKEIFNIGIAEIILPNHSRKIDGCDFTQNNSPIFTKGYDTDFYNKKNNENKNDVICKIRVRENQFIGFKCPKDYNIEPEECFLKGFNLEGQVENFQHTLQLGELIMDHYNKIFYARVPERIYQNTQLFCSCIKDDQRLTAHFEFTRKIDNSQLSHDTPDTNVLQSRNGSSSPGIATTFLIFLFSSIIYLSM</sequence>
<evidence type="ECO:0000256" key="10">
    <source>
        <dbReference type="SAM" id="SignalP"/>
    </source>
</evidence>
<feature type="domain" description="6-Cys" evidence="11">
    <location>
        <begin position="24"/>
        <end position="183"/>
    </location>
</feature>
<comment type="caution">
    <text evidence="12">The sequence shown here is derived from an EMBL/GenBank/DDBJ whole genome shotgun (WGS) entry which is preliminary data.</text>
</comment>
<dbReference type="OrthoDB" id="384332at2759"/>
<dbReference type="InterPro" id="IPR051444">
    <property type="entry name" value="Parasite_Repro/Invasion_Surf"/>
</dbReference>
<dbReference type="Gene3D" id="2.60.40.2860">
    <property type="match status" value="2"/>
</dbReference>
<dbReference type="SMART" id="SM00970">
    <property type="entry name" value="s48_45"/>
    <property type="match status" value="2"/>
</dbReference>
<dbReference type="AlphaFoldDB" id="A0A1Y1JH95"/>
<organism evidence="12 13">
    <name type="scientific">Plasmodium gonderi</name>
    <dbReference type="NCBI Taxonomy" id="77519"/>
    <lineage>
        <taxon>Eukaryota</taxon>
        <taxon>Sar</taxon>
        <taxon>Alveolata</taxon>
        <taxon>Apicomplexa</taxon>
        <taxon>Aconoidasida</taxon>
        <taxon>Haemosporida</taxon>
        <taxon>Plasmodiidae</taxon>
        <taxon>Plasmodium</taxon>
        <taxon>Plasmodium (Plasmodium)</taxon>
    </lineage>
</organism>
<keyword evidence="7" id="KW-1015">Disulfide bond</keyword>
<keyword evidence="5" id="KW-0677">Repeat</keyword>
<reference evidence="13" key="1">
    <citation type="submission" date="2017-04" db="EMBL/GenBank/DDBJ databases">
        <title>Plasmodium gonderi genome.</title>
        <authorList>
            <person name="Arisue N."/>
            <person name="Honma H."/>
            <person name="Kawai S."/>
            <person name="Tougan T."/>
            <person name="Tanabe K."/>
            <person name="Horii T."/>
        </authorList>
    </citation>
    <scope>NUCLEOTIDE SEQUENCE [LARGE SCALE GENOMIC DNA]</scope>
    <source>
        <strain evidence="13">ATCC 30045</strain>
    </source>
</reference>
<keyword evidence="9" id="KW-0812">Transmembrane</keyword>
<keyword evidence="8" id="KW-0325">Glycoprotein</keyword>
<keyword evidence="13" id="KW-1185">Reference proteome</keyword>
<dbReference type="RefSeq" id="XP_028544485.1">
    <property type="nucleotide sequence ID" value="XM_028688684.1"/>
</dbReference>
<dbReference type="Pfam" id="PF07422">
    <property type="entry name" value="s48_45"/>
    <property type="match status" value="2"/>
</dbReference>
<evidence type="ECO:0000313" key="13">
    <source>
        <dbReference type="Proteomes" id="UP000195521"/>
    </source>
</evidence>
<comment type="subcellular location">
    <subcellularLocation>
        <location evidence="1">Cell membrane</location>
    </subcellularLocation>
    <subcellularLocation>
        <location evidence="2">Cell surface</location>
    </subcellularLocation>
</comment>
<dbReference type="GO" id="GO:0005886">
    <property type="term" value="C:plasma membrane"/>
    <property type="evidence" value="ECO:0007669"/>
    <property type="project" value="UniProtKB-SubCell"/>
</dbReference>
<protein>
    <submittedName>
        <fullName evidence="12">6-cysteine protein</fullName>
    </submittedName>
</protein>
<evidence type="ECO:0000256" key="3">
    <source>
        <dbReference type="ARBA" id="ARBA00022475"/>
    </source>
</evidence>
<dbReference type="GO" id="GO:0009986">
    <property type="term" value="C:cell surface"/>
    <property type="evidence" value="ECO:0007669"/>
    <property type="project" value="UniProtKB-SubCell"/>
</dbReference>
<evidence type="ECO:0000256" key="9">
    <source>
        <dbReference type="SAM" id="Phobius"/>
    </source>
</evidence>
<gene>
    <name evidence="12" type="ORF">PGO_113500</name>
</gene>
<proteinExistence type="predicted"/>
<dbReference type="OMA" id="IEPEECF"/>
<feature type="signal peptide" evidence="10">
    <location>
        <begin position="1"/>
        <end position="23"/>
    </location>
</feature>
<evidence type="ECO:0000256" key="6">
    <source>
        <dbReference type="ARBA" id="ARBA00023136"/>
    </source>
</evidence>
<evidence type="ECO:0000313" key="12">
    <source>
        <dbReference type="EMBL" id="GAW81896.1"/>
    </source>
</evidence>
<keyword evidence="9" id="KW-1133">Transmembrane helix</keyword>
<keyword evidence="3" id="KW-1003">Cell membrane</keyword>
<dbReference type="GeneID" id="39748628"/>
<dbReference type="Proteomes" id="UP000195521">
    <property type="component" value="Unassembled WGS sequence"/>
</dbReference>
<dbReference type="InterPro" id="IPR038160">
    <property type="entry name" value="6_CYS_dom_sf"/>
</dbReference>
<accession>A0A1Y1JH95</accession>
<evidence type="ECO:0000256" key="7">
    <source>
        <dbReference type="ARBA" id="ARBA00023157"/>
    </source>
</evidence>
<evidence type="ECO:0000256" key="4">
    <source>
        <dbReference type="ARBA" id="ARBA00022729"/>
    </source>
</evidence>
<evidence type="ECO:0000256" key="5">
    <source>
        <dbReference type="ARBA" id="ARBA00022737"/>
    </source>
</evidence>
<evidence type="ECO:0000256" key="8">
    <source>
        <dbReference type="ARBA" id="ARBA00023180"/>
    </source>
</evidence>
<dbReference type="PANTHER" id="PTHR38796:SF1">
    <property type="entry name" value="ANCHORED PROTEIN, PUTATIVE (AFU_ORTHOLOGUE AFUA_4G09600)-RELATED"/>
    <property type="match status" value="1"/>
</dbReference>
<dbReference type="PANTHER" id="PTHR38796">
    <property type="match status" value="1"/>
</dbReference>
<dbReference type="PROSITE" id="PS51701">
    <property type="entry name" value="6_CYS"/>
    <property type="match status" value="2"/>
</dbReference>
<dbReference type="InterPro" id="IPR010884">
    <property type="entry name" value="6_CYS_dom"/>
</dbReference>
<feature type="domain" description="6-Cys" evidence="11">
    <location>
        <begin position="196"/>
        <end position="332"/>
    </location>
</feature>
<name>A0A1Y1JH95_PLAGO</name>
<keyword evidence="6 9" id="KW-0472">Membrane</keyword>
<feature type="transmembrane region" description="Helical" evidence="9">
    <location>
        <begin position="349"/>
        <end position="366"/>
    </location>
</feature>
<evidence type="ECO:0000259" key="11">
    <source>
        <dbReference type="PROSITE" id="PS51701"/>
    </source>
</evidence>
<dbReference type="EMBL" id="BDQF01000012">
    <property type="protein sequence ID" value="GAW81896.1"/>
    <property type="molecule type" value="Genomic_DNA"/>
</dbReference>
<keyword evidence="4 10" id="KW-0732">Signal</keyword>
<evidence type="ECO:0000256" key="1">
    <source>
        <dbReference type="ARBA" id="ARBA00004236"/>
    </source>
</evidence>
<feature type="chain" id="PRO_5012914588" evidence="10">
    <location>
        <begin position="24"/>
        <end position="367"/>
    </location>
</feature>
<evidence type="ECO:0000256" key="2">
    <source>
        <dbReference type="ARBA" id="ARBA00004241"/>
    </source>
</evidence>